<organism evidence="2 3">
    <name type="scientific">Stenotrophomonas maltophilia (strain K279a)</name>
    <dbReference type="NCBI Taxonomy" id="522373"/>
    <lineage>
        <taxon>Bacteria</taxon>
        <taxon>Pseudomonadati</taxon>
        <taxon>Pseudomonadota</taxon>
        <taxon>Gammaproteobacteria</taxon>
        <taxon>Lysobacterales</taxon>
        <taxon>Lysobacteraceae</taxon>
        <taxon>Stenotrophomonas</taxon>
        <taxon>Stenotrophomonas maltophilia group</taxon>
    </lineage>
</organism>
<dbReference type="AlphaFoldDB" id="B2FLG7"/>
<protein>
    <submittedName>
        <fullName evidence="2">Uncharacterized protein</fullName>
    </submittedName>
</protein>
<dbReference type="KEGG" id="sml:Smlt3234"/>
<feature type="region of interest" description="Disordered" evidence="1">
    <location>
        <begin position="1"/>
        <end position="28"/>
    </location>
</feature>
<evidence type="ECO:0000313" key="2">
    <source>
        <dbReference type="EMBL" id="CAQ46674.1"/>
    </source>
</evidence>
<dbReference type="Proteomes" id="UP000008840">
    <property type="component" value="Chromosome"/>
</dbReference>
<dbReference type="EnsemblBacteria" id="CAQ46674">
    <property type="protein sequence ID" value="CAQ46674"/>
    <property type="gene ID" value="Smlt3234"/>
</dbReference>
<evidence type="ECO:0000256" key="1">
    <source>
        <dbReference type="SAM" id="MobiDB-lite"/>
    </source>
</evidence>
<sequence>MLARPLRPLIMRTTAEAPMHPSDSHSDTDRALLEGLLQLAVEGQTEDQDFQRIGEEVFARLLDTYGQQTRA</sequence>
<reference evidence="2 3" key="1">
    <citation type="journal article" date="2008" name="Genome Biol.">
        <title>The complete genome, comparative and functional analysis of Stenotrophomonas maltophilia reveals an organism heavily shielded by drug resistance determinants.</title>
        <authorList>
            <person name="Crossman L.C."/>
            <person name="Gould V.C."/>
            <person name="Dow J.M."/>
            <person name="Vernikos G.S."/>
            <person name="Okazaki A."/>
            <person name="Sebaihia M."/>
            <person name="Saunders D."/>
            <person name="Arrowsmith C."/>
            <person name="Carver T."/>
            <person name="Peters N."/>
            <person name="Adlem E."/>
            <person name="Kerhornou A."/>
            <person name="Lord A."/>
            <person name="Murphy L."/>
            <person name="Seeger K."/>
            <person name="Squares R."/>
            <person name="Rutter S."/>
            <person name="Quail M.A."/>
            <person name="Rajandream M.A."/>
            <person name="Harris D."/>
            <person name="Churcher C."/>
            <person name="Bentley S.D."/>
            <person name="Parkhill J."/>
            <person name="Thomson N.R."/>
            <person name="Avison M.B."/>
        </authorList>
    </citation>
    <scope>NUCLEOTIDE SEQUENCE [LARGE SCALE GENOMIC DNA]</scope>
    <source>
        <strain evidence="2 3">K279a</strain>
    </source>
</reference>
<evidence type="ECO:0000313" key="3">
    <source>
        <dbReference type="Proteomes" id="UP000008840"/>
    </source>
</evidence>
<gene>
    <name evidence="2" type="ordered locus">Smlt3234</name>
</gene>
<keyword evidence="3" id="KW-1185">Reference proteome</keyword>
<accession>B2FLG7</accession>
<dbReference type="HOGENOM" id="CLU_2920573_0_0_6"/>
<name>B2FLG7_STRMK</name>
<proteinExistence type="predicted"/>
<dbReference type="EMBL" id="AM743169">
    <property type="protein sequence ID" value="CAQ46674.1"/>
    <property type="molecule type" value="Genomic_DNA"/>
</dbReference>